<keyword evidence="2" id="KW-0472">Membrane</keyword>
<evidence type="ECO:0000313" key="5">
    <source>
        <dbReference type="Proteomes" id="UP000000763"/>
    </source>
</evidence>
<dbReference type="EMBL" id="AP006060">
    <property type="protein sequence ID" value="BAD29542.1"/>
    <property type="molecule type" value="Genomic_DNA"/>
</dbReference>
<proteinExistence type="predicted"/>
<sequence length="195" mass="20510">MTTVQQAVFFSSLFQLISIVFYPHAFQTAERGRGRRGRPQRQRSERTGDGGRGGGVDPKVLRSLPVTVYSRNTVAAAAKEEEDDGVECAVCLAELEEGDECPQASTAEMFLTAKGDTRSSPATTAMMEVGPVVRPTVVERRGVGVMGSAARRRVIGCASSSVLCPDASDRNASRPADAATGGSGSGSGKRNQLEG</sequence>
<evidence type="ECO:0000313" key="3">
    <source>
        <dbReference type="EMBL" id="BAD29236.1"/>
    </source>
</evidence>
<dbReference type="AlphaFoldDB" id="Q6EP78"/>
<reference evidence="5" key="4">
    <citation type="journal article" date="2008" name="Nucleic Acids Res.">
        <title>The rice annotation project database (RAP-DB): 2008 update.</title>
        <authorList>
            <consortium name="The rice annotation project (RAP)"/>
        </authorList>
    </citation>
    <scope>GENOME REANNOTATION</scope>
    <source>
        <strain evidence="5">cv. Nipponbare</strain>
    </source>
</reference>
<reference evidence="5" key="3">
    <citation type="journal article" date="2005" name="Nature">
        <title>The map-based sequence of the rice genome.</title>
        <authorList>
            <consortium name="International rice genome sequencing project (IRGSP)"/>
            <person name="Matsumoto T."/>
            <person name="Wu J."/>
            <person name="Kanamori H."/>
            <person name="Katayose Y."/>
            <person name="Fujisawa M."/>
            <person name="Namiki N."/>
            <person name="Mizuno H."/>
            <person name="Yamamoto K."/>
            <person name="Antonio B.A."/>
            <person name="Baba T."/>
            <person name="Sakata K."/>
            <person name="Nagamura Y."/>
            <person name="Aoki H."/>
            <person name="Arikawa K."/>
            <person name="Arita K."/>
            <person name="Bito T."/>
            <person name="Chiden Y."/>
            <person name="Fujitsuka N."/>
            <person name="Fukunaka R."/>
            <person name="Hamada M."/>
            <person name="Harada C."/>
            <person name="Hayashi A."/>
            <person name="Hijishita S."/>
            <person name="Honda M."/>
            <person name="Hosokawa S."/>
            <person name="Ichikawa Y."/>
            <person name="Idonuma A."/>
            <person name="Iijima M."/>
            <person name="Ikeda M."/>
            <person name="Ikeno M."/>
            <person name="Ito K."/>
            <person name="Ito S."/>
            <person name="Ito T."/>
            <person name="Ito Y."/>
            <person name="Ito Y."/>
            <person name="Iwabuchi A."/>
            <person name="Kamiya K."/>
            <person name="Karasawa W."/>
            <person name="Kurita K."/>
            <person name="Katagiri S."/>
            <person name="Kikuta A."/>
            <person name="Kobayashi H."/>
            <person name="Kobayashi N."/>
            <person name="Machita K."/>
            <person name="Maehara T."/>
            <person name="Masukawa M."/>
            <person name="Mizubayashi T."/>
            <person name="Mukai Y."/>
            <person name="Nagasaki H."/>
            <person name="Nagata Y."/>
            <person name="Naito S."/>
            <person name="Nakashima M."/>
            <person name="Nakama Y."/>
            <person name="Nakamichi Y."/>
            <person name="Nakamura M."/>
            <person name="Meguro A."/>
            <person name="Negishi M."/>
            <person name="Ohta I."/>
            <person name="Ohta T."/>
            <person name="Okamoto M."/>
            <person name="Ono N."/>
            <person name="Saji S."/>
            <person name="Sakaguchi M."/>
            <person name="Sakai K."/>
            <person name="Shibata M."/>
            <person name="Shimokawa T."/>
            <person name="Song J."/>
            <person name="Takazaki Y."/>
            <person name="Terasawa K."/>
            <person name="Tsugane M."/>
            <person name="Tsuji K."/>
            <person name="Ueda S."/>
            <person name="Waki K."/>
            <person name="Yamagata H."/>
            <person name="Yamamoto M."/>
            <person name="Yamamoto S."/>
            <person name="Yamane H."/>
            <person name="Yoshiki S."/>
            <person name="Yoshihara R."/>
            <person name="Yukawa K."/>
            <person name="Zhong H."/>
            <person name="Yano M."/>
            <person name="Yuan Q."/>
            <person name="Ouyang S."/>
            <person name="Liu J."/>
            <person name="Jones K.M."/>
            <person name="Gansberger K."/>
            <person name="Moffat K."/>
            <person name="Hill J."/>
            <person name="Bera J."/>
            <person name="Fadrosh D."/>
            <person name="Jin S."/>
            <person name="Johri S."/>
            <person name="Kim M."/>
            <person name="Overton L."/>
            <person name="Reardon M."/>
            <person name="Tsitrin T."/>
            <person name="Vuong H."/>
            <person name="Weaver B."/>
            <person name="Ciecko A."/>
            <person name="Tallon L."/>
            <person name="Jackson J."/>
            <person name="Pai G."/>
            <person name="Aken S.V."/>
            <person name="Utterback T."/>
            <person name="Reidmuller S."/>
            <person name="Feldblyum T."/>
            <person name="Hsiao J."/>
            <person name="Zismann V."/>
            <person name="Iobst S."/>
            <person name="de Vazeille A.R."/>
            <person name="Buell C.R."/>
            <person name="Ying K."/>
            <person name="Li Y."/>
            <person name="Lu T."/>
            <person name="Huang Y."/>
            <person name="Zhao Q."/>
            <person name="Feng Q."/>
            <person name="Zhang L."/>
            <person name="Zhu J."/>
            <person name="Weng Q."/>
            <person name="Mu J."/>
            <person name="Lu Y."/>
            <person name="Fan D."/>
            <person name="Liu Y."/>
            <person name="Guan J."/>
            <person name="Zhang Y."/>
            <person name="Yu S."/>
            <person name="Liu X."/>
            <person name="Zhang Y."/>
            <person name="Hong G."/>
            <person name="Han B."/>
            <person name="Choisne N."/>
            <person name="Demange N."/>
            <person name="Orjeda G."/>
            <person name="Samain S."/>
            <person name="Cattolico L."/>
            <person name="Pelletier E."/>
            <person name="Couloux A."/>
            <person name="Segurens B."/>
            <person name="Wincker P."/>
            <person name="D'Hont A."/>
            <person name="Scarpelli C."/>
            <person name="Weissenbach J."/>
            <person name="Salanoubat M."/>
            <person name="Quetier F."/>
            <person name="Yu Y."/>
            <person name="Kim H.R."/>
            <person name="Rambo T."/>
            <person name="Currie J."/>
            <person name="Collura K."/>
            <person name="Luo M."/>
            <person name="Yang T."/>
            <person name="Ammiraju J.S.S."/>
            <person name="Engler F."/>
            <person name="Soderlund C."/>
            <person name="Wing R.A."/>
            <person name="Palmer L.E."/>
            <person name="de la Bastide M."/>
            <person name="Spiegel L."/>
            <person name="Nascimento L."/>
            <person name="Zutavern T."/>
            <person name="O'Shaughnessy A."/>
            <person name="Dike S."/>
            <person name="Dedhia N."/>
            <person name="Preston R."/>
            <person name="Balija V."/>
            <person name="McCombie W.R."/>
            <person name="Chow T."/>
            <person name="Chen H."/>
            <person name="Chung M."/>
            <person name="Chen C."/>
            <person name="Shaw J."/>
            <person name="Wu H."/>
            <person name="Hsiao K."/>
            <person name="Chao Y."/>
            <person name="Chu M."/>
            <person name="Cheng C."/>
            <person name="Hour A."/>
            <person name="Lee P."/>
            <person name="Lin S."/>
            <person name="Lin Y."/>
            <person name="Liou J."/>
            <person name="Liu S."/>
            <person name="Hsing Y."/>
            <person name="Raghuvanshi S."/>
            <person name="Mohanty A."/>
            <person name="Bharti A.K."/>
            <person name="Gaur A."/>
            <person name="Gupta V."/>
            <person name="Kumar D."/>
            <person name="Ravi V."/>
            <person name="Vij S."/>
            <person name="Kapur A."/>
            <person name="Khurana P."/>
            <person name="Khurana P."/>
            <person name="Khurana J.P."/>
            <person name="Tyagi A.K."/>
            <person name="Gaikwad K."/>
            <person name="Singh A."/>
            <person name="Dalal V."/>
            <person name="Srivastava S."/>
            <person name="Dixit A."/>
            <person name="Pal A.K."/>
            <person name="Ghazi I.A."/>
            <person name="Yadav M."/>
            <person name="Pandit A."/>
            <person name="Bhargava A."/>
            <person name="Sureshbabu K."/>
            <person name="Batra K."/>
            <person name="Sharma T.R."/>
            <person name="Mohapatra T."/>
            <person name="Singh N.K."/>
            <person name="Messing J."/>
            <person name="Nelson A.B."/>
            <person name="Fuks G."/>
            <person name="Kavchok S."/>
            <person name="Keizer G."/>
            <person name="Linton E."/>
            <person name="Llaca V."/>
            <person name="Song R."/>
            <person name="Tanyolac B."/>
            <person name="Young S."/>
            <person name="Ho-Il K."/>
            <person name="Hahn J.H."/>
            <person name="Sangsakoo G."/>
            <person name="Vanavichit A."/>
            <person name="de Mattos Luiz.A.T."/>
            <person name="Zimmer P.D."/>
            <person name="Malone G."/>
            <person name="Dellagostin O."/>
            <person name="de Oliveira A.C."/>
            <person name="Bevan M."/>
            <person name="Bancroft I."/>
            <person name="Minx P."/>
            <person name="Cordum H."/>
            <person name="Wilson R."/>
            <person name="Cheng Z."/>
            <person name="Jin W."/>
            <person name="Jiang J."/>
            <person name="Leong S.A."/>
            <person name="Iwama H."/>
            <person name="Gojobori T."/>
            <person name="Itoh T."/>
            <person name="Niimura Y."/>
            <person name="Fujii Y."/>
            <person name="Habara T."/>
            <person name="Sakai H."/>
            <person name="Sato Y."/>
            <person name="Wilson G."/>
            <person name="Kumar K."/>
            <person name="McCouch S."/>
            <person name="Juretic N."/>
            <person name="Hoen D."/>
            <person name="Wright S."/>
            <person name="Bruskiewich R."/>
            <person name="Bureau T."/>
            <person name="Miyao A."/>
            <person name="Hirochika H."/>
            <person name="Nishikawa T."/>
            <person name="Kadowaki K."/>
            <person name="Sugiura M."/>
            <person name="Burr B."/>
            <person name="Sasaki T."/>
        </authorList>
    </citation>
    <scope>NUCLEOTIDE SEQUENCE [LARGE SCALE GENOMIC DNA]</scope>
    <source>
        <strain evidence="5">cv. Nipponbare</strain>
    </source>
</reference>
<dbReference type="EMBL" id="AP005775">
    <property type="protein sequence ID" value="BAD29236.1"/>
    <property type="molecule type" value="Genomic_DNA"/>
</dbReference>
<evidence type="ECO:0000256" key="1">
    <source>
        <dbReference type="SAM" id="MobiDB-lite"/>
    </source>
</evidence>
<evidence type="ECO:0000313" key="4">
    <source>
        <dbReference type="EMBL" id="BAD29542.1"/>
    </source>
</evidence>
<feature type="region of interest" description="Disordered" evidence="1">
    <location>
        <begin position="29"/>
        <end position="58"/>
    </location>
</feature>
<organism evidence="4 5">
    <name type="scientific">Oryza sativa subsp. japonica</name>
    <name type="common">Rice</name>
    <dbReference type="NCBI Taxonomy" id="39947"/>
    <lineage>
        <taxon>Eukaryota</taxon>
        <taxon>Viridiplantae</taxon>
        <taxon>Streptophyta</taxon>
        <taxon>Embryophyta</taxon>
        <taxon>Tracheophyta</taxon>
        <taxon>Spermatophyta</taxon>
        <taxon>Magnoliopsida</taxon>
        <taxon>Liliopsida</taxon>
        <taxon>Poales</taxon>
        <taxon>Poaceae</taxon>
        <taxon>BOP clade</taxon>
        <taxon>Oryzoideae</taxon>
        <taxon>Oryzeae</taxon>
        <taxon>Oryzinae</taxon>
        <taxon>Oryza</taxon>
        <taxon>Oryza sativa</taxon>
    </lineage>
</organism>
<reference evidence="4" key="2">
    <citation type="submission" date="2002-11" db="EMBL/GenBank/DDBJ databases">
        <title>Oryza sativa nipponbare(GA3) genomic DNA, chromosome 2, PAC clone:P0135D07.</title>
        <authorList>
            <person name="Sasaki T."/>
            <person name="Matsumoto T."/>
            <person name="Katayose Y."/>
        </authorList>
    </citation>
    <scope>NUCLEOTIDE SEQUENCE</scope>
</reference>
<feature type="transmembrane region" description="Helical" evidence="2">
    <location>
        <begin position="6"/>
        <end position="26"/>
    </location>
</feature>
<name>Q6EP78_ORYSJ</name>
<gene>
    <name evidence="3" type="ORF">OSJNBb0005A04.15</name>
    <name evidence="4" type="ORF">P0135D07.42</name>
</gene>
<reference evidence="3" key="1">
    <citation type="submission" date="2002-09" db="EMBL/GenBank/DDBJ databases">
        <title>Oryza sativa nipponbare(GA3) genomic DNA, chromosome 2, BAC clone:OSJNBb0005A04.</title>
        <authorList>
            <person name="Sasaki T."/>
            <person name="Matsumoto T."/>
            <person name="Katayose Y."/>
        </authorList>
    </citation>
    <scope>NUCLEOTIDE SEQUENCE</scope>
</reference>
<evidence type="ECO:0000256" key="2">
    <source>
        <dbReference type="SAM" id="Phobius"/>
    </source>
</evidence>
<protein>
    <submittedName>
        <fullName evidence="4">EL5-like</fullName>
    </submittedName>
</protein>
<accession>Q6EP78</accession>
<dbReference type="Proteomes" id="UP000000763">
    <property type="component" value="Chromosome 2"/>
</dbReference>
<keyword evidence="2" id="KW-0812">Transmembrane</keyword>
<keyword evidence="2" id="KW-1133">Transmembrane helix</keyword>
<feature type="region of interest" description="Disordered" evidence="1">
    <location>
        <begin position="162"/>
        <end position="195"/>
    </location>
</feature>